<gene>
    <name evidence="2" type="ORF">DCS_03063</name>
</gene>
<organism evidence="2 3">
    <name type="scientific">Drechmeria coniospora</name>
    <name type="common">Nematophagous fungus</name>
    <name type="synonym">Meria coniospora</name>
    <dbReference type="NCBI Taxonomy" id="98403"/>
    <lineage>
        <taxon>Eukaryota</taxon>
        <taxon>Fungi</taxon>
        <taxon>Dikarya</taxon>
        <taxon>Ascomycota</taxon>
        <taxon>Pezizomycotina</taxon>
        <taxon>Sordariomycetes</taxon>
        <taxon>Hypocreomycetidae</taxon>
        <taxon>Hypocreales</taxon>
        <taxon>Ophiocordycipitaceae</taxon>
        <taxon>Drechmeria</taxon>
    </lineage>
</organism>
<evidence type="ECO:0000313" key="3">
    <source>
        <dbReference type="Proteomes" id="UP000076580"/>
    </source>
</evidence>
<accession>A0A151GXT9</accession>
<dbReference type="InterPro" id="IPR025204">
    <property type="entry name" value="CENP-L"/>
</dbReference>
<evidence type="ECO:0000256" key="1">
    <source>
        <dbReference type="SAM" id="MobiDB-lite"/>
    </source>
</evidence>
<dbReference type="Pfam" id="PF13092">
    <property type="entry name" value="CENP-L"/>
    <property type="match status" value="1"/>
</dbReference>
<evidence type="ECO:0008006" key="4">
    <source>
        <dbReference type="Google" id="ProtNLM"/>
    </source>
</evidence>
<evidence type="ECO:0000313" key="2">
    <source>
        <dbReference type="EMBL" id="KYK61918.1"/>
    </source>
</evidence>
<dbReference type="AlphaFoldDB" id="A0A151GXT9"/>
<comment type="caution">
    <text evidence="2">The sequence shown here is derived from an EMBL/GenBank/DDBJ whole genome shotgun (WGS) entry which is preliminary data.</text>
</comment>
<feature type="region of interest" description="Disordered" evidence="1">
    <location>
        <begin position="1"/>
        <end position="28"/>
    </location>
</feature>
<keyword evidence="3" id="KW-1185">Reference proteome</keyword>
<dbReference type="GeneID" id="63715706"/>
<reference evidence="2 3" key="1">
    <citation type="journal article" date="2016" name="Sci. Rep.">
        <title>Insights into Adaptations to a Near-Obligate Nematode Endoparasitic Lifestyle from the Finished Genome of Drechmeria coniospora.</title>
        <authorList>
            <person name="Zhang L."/>
            <person name="Zhou Z."/>
            <person name="Guo Q."/>
            <person name="Fokkens L."/>
            <person name="Miskei M."/>
            <person name="Pocsi I."/>
            <person name="Zhang W."/>
            <person name="Chen M."/>
            <person name="Wang L."/>
            <person name="Sun Y."/>
            <person name="Donzelli B.G."/>
            <person name="Gibson D.M."/>
            <person name="Nelson D.R."/>
            <person name="Luo J.G."/>
            <person name="Rep M."/>
            <person name="Liu H."/>
            <person name="Yang S."/>
            <person name="Wang J."/>
            <person name="Krasnoff S.B."/>
            <person name="Xu Y."/>
            <person name="Molnar I."/>
            <person name="Lin M."/>
        </authorList>
    </citation>
    <scope>NUCLEOTIDE SEQUENCE [LARGE SCALE GENOMIC DNA]</scope>
    <source>
        <strain evidence="2 3">ARSEF 6962</strain>
    </source>
</reference>
<dbReference type="Proteomes" id="UP000076580">
    <property type="component" value="Chromosome 01"/>
</dbReference>
<sequence>MAPRRAVAAVGGGDATSTHDEADSDDSVPPVFNTTFSTHRVSPLYVGPGGLTTARLELLAHRLRDTLVGDVVRGIQVAVEASDTPMGQVGTLRSVSIRWFQPSSFVMAGSAEGFLDGDDGGNQLPDVEQKGLSIELRHENASYRAILLPSFSAHSEVRPTPRWAMPQGNEAADAGHFVELPLLLLRMPQALKAVLGGWLATTFDCRVSKLVLGTKTLVGVWESWIKTAGVSSKGPDFVFTLSFHAAPARVAGEDATAETEHGLRTLEVTVAPTDLRRFLRAGDADGPLNGLDRAASASWAGDGRERRRLAGGNVDDGWAWRTLDEAPKHPFTEALARYLDRHLALNLFHPSVRVVQISCGAFVLAQSRLKLVKLGDVTADLVRASWMFLTQLGARVRDDALVKG</sequence>
<name>A0A151GXT9_DRECN</name>
<proteinExistence type="predicted"/>
<dbReference type="EMBL" id="LAYC01000001">
    <property type="protein sequence ID" value="KYK61918.1"/>
    <property type="molecule type" value="Genomic_DNA"/>
</dbReference>
<protein>
    <recommendedName>
        <fullName evidence="4">Siroheme synthase</fullName>
    </recommendedName>
</protein>
<dbReference type="InParanoid" id="A0A151GXT9"/>
<dbReference type="RefSeq" id="XP_040661270.1">
    <property type="nucleotide sequence ID" value="XM_040800387.1"/>
</dbReference>